<gene>
    <name evidence="10" type="ordered locus">RLO149_c011110</name>
</gene>
<accession>F7ZBS6</accession>
<feature type="transmembrane region" description="Helical" evidence="7">
    <location>
        <begin position="177"/>
        <end position="202"/>
    </location>
</feature>
<dbReference type="EMBL" id="CP002623">
    <property type="protein sequence ID" value="AEI93118.1"/>
    <property type="molecule type" value="Genomic_DNA"/>
</dbReference>
<keyword evidence="7" id="KW-0407">Ion channel</keyword>
<dbReference type="GO" id="GO:0008381">
    <property type="term" value="F:mechanosensitive monoatomic ion channel activity"/>
    <property type="evidence" value="ECO:0007669"/>
    <property type="project" value="InterPro"/>
</dbReference>
<dbReference type="Gene3D" id="1.10.287.1260">
    <property type="match status" value="1"/>
</dbReference>
<dbReference type="Pfam" id="PF00924">
    <property type="entry name" value="MS_channel_2nd"/>
    <property type="match status" value="1"/>
</dbReference>
<proteinExistence type="inferred from homology"/>
<organism evidence="10 11">
    <name type="scientific">Roseobacter litoralis (strain ATCC 49566 / DSM 6996 / JCM 21268 / NBRC 15278 / OCh 149)</name>
    <dbReference type="NCBI Taxonomy" id="391595"/>
    <lineage>
        <taxon>Bacteria</taxon>
        <taxon>Pseudomonadati</taxon>
        <taxon>Pseudomonadota</taxon>
        <taxon>Alphaproteobacteria</taxon>
        <taxon>Rhodobacterales</taxon>
        <taxon>Roseobacteraceae</taxon>
        <taxon>Roseobacter</taxon>
    </lineage>
</organism>
<sequence length="463" mass="52168">MPEFVQLEYEIREDDRGLAILANGRLLTVTTNADAEWEQISLVLLAELHAEAIKRSVAGFRFGRSDEALVESALVAVAWTVGFALLTFLFLKGRTRLIQWIQRFTIKRFTRFEEATNAVVKGQAVAQLVGFGANMGLWIGYLFVFYYYLTFVLLSFVQTRPFAQLLLTYVSQPLMDVIFGVFSYLPNLITLVIILLVTRYLIKGLRLFMENMEAGTIEWKNFEQSWIKPTFNILRVLIIAIAIVFAYPHIPGSDSRAFQGLTILAGLMVSMGSNTVVSNMMAGLFVIYRRSTNIGDRIKVGDQVGDVVEIKMMETLIKSVKNEMVSIPNAQLLNSEVVNYTRKIDGRGLLVHTTVGIGYEEPQDKVEAMLIEAAKRTRDLKKTPSPFVLWAQLADYAINYQINAFTTRGSSMPRILSDLHRNIVDVFHENGVQIMTPSYEADPEAPKIPTEVWTGKLAVQKSP</sequence>
<dbReference type="AlphaFoldDB" id="F7ZBS6"/>
<dbReference type="InterPro" id="IPR010920">
    <property type="entry name" value="LSM_dom_sf"/>
</dbReference>
<feature type="transmembrane region" description="Helical" evidence="7">
    <location>
        <begin position="72"/>
        <end position="91"/>
    </location>
</feature>
<dbReference type="eggNOG" id="COG0668">
    <property type="taxonomic scope" value="Bacteria"/>
</dbReference>
<evidence type="ECO:0000259" key="9">
    <source>
        <dbReference type="Pfam" id="PF21082"/>
    </source>
</evidence>
<keyword evidence="7" id="KW-0406">Ion transport</keyword>
<dbReference type="STRING" id="391595.RLO149_c011110"/>
<dbReference type="HOGENOM" id="CLU_032048_2_0_5"/>
<comment type="function">
    <text evidence="7">Mechanosensitive channel that participates in the regulation of osmotic pressure changes within the cell, opening in response to stretch forces in the membrane lipid bilayer, without the need for other proteins. Contributes to normal resistance to hypoosmotic shock. Forms an ion channel of 1.0 nanosiemens conductance with a slight preference for anions.</text>
</comment>
<feature type="domain" description="Mechanosensitive ion channel MscS C-terminal" evidence="9">
    <location>
        <begin position="352"/>
        <end position="434"/>
    </location>
</feature>
<keyword evidence="6 7" id="KW-0472">Membrane</keyword>
<protein>
    <recommendedName>
        <fullName evidence="7">Small-conductance mechanosensitive channel</fullName>
    </recommendedName>
</protein>
<evidence type="ECO:0000259" key="8">
    <source>
        <dbReference type="Pfam" id="PF00924"/>
    </source>
</evidence>
<name>F7ZBS6_ROSLO</name>
<keyword evidence="5 7" id="KW-1133">Transmembrane helix</keyword>
<comment type="subcellular location">
    <subcellularLocation>
        <location evidence="7">Cell inner membrane</location>
        <topology evidence="7">Multi-pass membrane protein</topology>
    </subcellularLocation>
    <subcellularLocation>
        <location evidence="1">Cell membrane</location>
        <topology evidence="1">Multi-pass membrane protein</topology>
    </subcellularLocation>
</comment>
<dbReference type="SUPFAM" id="SSF82689">
    <property type="entry name" value="Mechanosensitive channel protein MscS (YggB), C-terminal domain"/>
    <property type="match status" value="1"/>
</dbReference>
<comment type="subunit">
    <text evidence="7">Homoheptamer.</text>
</comment>
<feature type="transmembrane region" description="Helical" evidence="7">
    <location>
        <begin position="137"/>
        <end position="157"/>
    </location>
</feature>
<evidence type="ECO:0000256" key="7">
    <source>
        <dbReference type="RuleBase" id="RU369025"/>
    </source>
</evidence>
<keyword evidence="11" id="KW-1185">Reference proteome</keyword>
<evidence type="ECO:0000256" key="2">
    <source>
        <dbReference type="ARBA" id="ARBA00008017"/>
    </source>
</evidence>
<feature type="domain" description="Mechanosensitive ion channel MscS" evidence="8">
    <location>
        <begin position="275"/>
        <end position="342"/>
    </location>
</feature>
<evidence type="ECO:0000256" key="5">
    <source>
        <dbReference type="ARBA" id="ARBA00022989"/>
    </source>
</evidence>
<feature type="transmembrane region" description="Helical" evidence="7">
    <location>
        <begin position="233"/>
        <end position="250"/>
    </location>
</feature>
<dbReference type="Gene3D" id="2.30.30.60">
    <property type="match status" value="1"/>
</dbReference>
<dbReference type="GO" id="GO:0005886">
    <property type="term" value="C:plasma membrane"/>
    <property type="evidence" value="ECO:0007669"/>
    <property type="project" value="UniProtKB-SubCell"/>
</dbReference>
<dbReference type="Gene3D" id="3.30.70.100">
    <property type="match status" value="1"/>
</dbReference>
<dbReference type="RefSeq" id="WP_013961056.1">
    <property type="nucleotide sequence ID" value="NC_015730.1"/>
</dbReference>
<comment type="similarity">
    <text evidence="2 7">Belongs to the MscS (TC 1.A.23) family.</text>
</comment>
<keyword evidence="7" id="KW-0997">Cell inner membrane</keyword>
<comment type="caution">
    <text evidence="7">Lacks conserved residue(s) required for the propagation of feature annotation.</text>
</comment>
<keyword evidence="7" id="KW-0813">Transport</keyword>
<dbReference type="InterPro" id="IPR011066">
    <property type="entry name" value="MscS_channel_C_sf"/>
</dbReference>
<feature type="transmembrane region" description="Helical" evidence="7">
    <location>
        <begin position="262"/>
        <end position="288"/>
    </location>
</feature>
<dbReference type="Pfam" id="PF21082">
    <property type="entry name" value="MS_channel_3rd"/>
    <property type="match status" value="1"/>
</dbReference>
<evidence type="ECO:0000256" key="6">
    <source>
        <dbReference type="ARBA" id="ARBA00023136"/>
    </source>
</evidence>
<dbReference type="Proteomes" id="UP000001353">
    <property type="component" value="Chromosome"/>
</dbReference>
<reference evidence="10 11" key="1">
    <citation type="journal article" date="2011" name="BMC Genomics">
        <title>Comparative genome analysis and genome-guided physiological analysis of Roseobacter litoralis.</title>
        <authorList>
            <person name="Kalhoefer D."/>
            <person name="Thole S."/>
            <person name="Voget S."/>
            <person name="Lehmann R."/>
            <person name="Liesegang H."/>
            <person name="Wollher A."/>
            <person name="Daniel R."/>
            <person name="Simon M."/>
            <person name="Brinkhoff T."/>
        </authorList>
    </citation>
    <scope>NUCLEOTIDE SEQUENCE [LARGE SCALE GENOMIC DNA]</scope>
    <source>
        <strain evidence="11">ATCC 49566 / DSM 6996 / JCM 21268 / NBRC 15278 / OCh 149</strain>
    </source>
</reference>
<dbReference type="InterPro" id="IPR006685">
    <property type="entry name" value="MscS_channel_2nd"/>
</dbReference>
<dbReference type="InterPro" id="IPR049278">
    <property type="entry name" value="MS_channel_C"/>
</dbReference>
<keyword evidence="3" id="KW-1003">Cell membrane</keyword>
<dbReference type="SUPFAM" id="SSF50182">
    <property type="entry name" value="Sm-like ribonucleoproteins"/>
    <property type="match status" value="1"/>
</dbReference>
<evidence type="ECO:0000256" key="1">
    <source>
        <dbReference type="ARBA" id="ARBA00004651"/>
    </source>
</evidence>
<evidence type="ECO:0000256" key="4">
    <source>
        <dbReference type="ARBA" id="ARBA00022692"/>
    </source>
</evidence>
<evidence type="ECO:0000313" key="10">
    <source>
        <dbReference type="EMBL" id="AEI93118.1"/>
    </source>
</evidence>
<keyword evidence="4 7" id="KW-0812">Transmembrane</keyword>
<dbReference type="InterPro" id="IPR045275">
    <property type="entry name" value="MscS_archaea/bacteria_type"/>
</dbReference>
<dbReference type="PANTHER" id="PTHR30221:SF18">
    <property type="entry name" value="SLL0590 PROTEIN"/>
    <property type="match status" value="1"/>
</dbReference>
<dbReference type="InterPro" id="IPR023408">
    <property type="entry name" value="MscS_beta-dom_sf"/>
</dbReference>
<dbReference type="PANTHER" id="PTHR30221">
    <property type="entry name" value="SMALL-CONDUCTANCE MECHANOSENSITIVE CHANNEL"/>
    <property type="match status" value="1"/>
</dbReference>
<evidence type="ECO:0000313" key="11">
    <source>
        <dbReference type="Proteomes" id="UP000001353"/>
    </source>
</evidence>
<dbReference type="KEGG" id="rli:RLO149_c011110"/>
<evidence type="ECO:0000256" key="3">
    <source>
        <dbReference type="ARBA" id="ARBA00022475"/>
    </source>
</evidence>